<evidence type="ECO:0000313" key="2">
    <source>
        <dbReference type="Proteomes" id="UP001367676"/>
    </source>
</evidence>
<gene>
    <name evidence="1" type="ORF">V9T40_012667</name>
</gene>
<dbReference type="Proteomes" id="UP001367676">
    <property type="component" value="Unassembled WGS sequence"/>
</dbReference>
<name>A0AAN9TNJ4_9HEMI</name>
<organism evidence="1 2">
    <name type="scientific">Parthenolecanium corni</name>
    <dbReference type="NCBI Taxonomy" id="536013"/>
    <lineage>
        <taxon>Eukaryota</taxon>
        <taxon>Metazoa</taxon>
        <taxon>Ecdysozoa</taxon>
        <taxon>Arthropoda</taxon>
        <taxon>Hexapoda</taxon>
        <taxon>Insecta</taxon>
        <taxon>Pterygota</taxon>
        <taxon>Neoptera</taxon>
        <taxon>Paraneoptera</taxon>
        <taxon>Hemiptera</taxon>
        <taxon>Sternorrhyncha</taxon>
        <taxon>Coccoidea</taxon>
        <taxon>Coccidae</taxon>
        <taxon>Parthenolecanium</taxon>
    </lineage>
</organism>
<evidence type="ECO:0000313" key="1">
    <source>
        <dbReference type="EMBL" id="KAK7576381.1"/>
    </source>
</evidence>
<reference evidence="1 2" key="1">
    <citation type="submission" date="2024-03" db="EMBL/GenBank/DDBJ databases">
        <title>Adaptation during the transition from Ophiocordyceps entomopathogen to insect associate is accompanied by gene loss and intensified selection.</title>
        <authorList>
            <person name="Ward C.M."/>
            <person name="Onetto C.A."/>
            <person name="Borneman A.R."/>
        </authorList>
    </citation>
    <scope>NUCLEOTIDE SEQUENCE [LARGE SCALE GENOMIC DNA]</scope>
    <source>
        <strain evidence="1">AWRI1</strain>
        <tissue evidence="1">Single Adult Female</tissue>
    </source>
</reference>
<keyword evidence="2" id="KW-1185">Reference proteome</keyword>
<accession>A0AAN9TNJ4</accession>
<sequence>MLKDNNYYFSFRLMIFRMWQHWPTADAVELRRAPGKSVPHFFRLPMRLLPLLPVLTSSAPRSPHSRPGRWSCVLGLSNGDGNDEGFCTLLQCLPPPLPLPSSNGIRLTLTHF</sequence>
<dbReference type="EMBL" id="JBBCAQ010000036">
    <property type="protein sequence ID" value="KAK7576381.1"/>
    <property type="molecule type" value="Genomic_DNA"/>
</dbReference>
<dbReference type="AlphaFoldDB" id="A0AAN9TNJ4"/>
<proteinExistence type="predicted"/>
<protein>
    <submittedName>
        <fullName evidence="1">Uncharacterized protein</fullName>
    </submittedName>
</protein>
<comment type="caution">
    <text evidence="1">The sequence shown here is derived from an EMBL/GenBank/DDBJ whole genome shotgun (WGS) entry which is preliminary data.</text>
</comment>